<gene>
    <name evidence="4" type="ORF">SAMN02927925_01626</name>
</gene>
<evidence type="ECO:0000256" key="1">
    <source>
        <dbReference type="ARBA" id="ARBA00022729"/>
    </source>
</evidence>
<dbReference type="SUPFAM" id="SSF101898">
    <property type="entry name" value="NHL repeat"/>
    <property type="match status" value="1"/>
</dbReference>
<dbReference type="AlphaFoldDB" id="A0A1G4VRF9"/>
<dbReference type="Gene3D" id="2.80.10.50">
    <property type="match status" value="2"/>
</dbReference>
<dbReference type="EMBL" id="FMTY01000003">
    <property type="protein sequence ID" value="SCX10710.1"/>
    <property type="molecule type" value="Genomic_DNA"/>
</dbReference>
<evidence type="ECO:0000259" key="3">
    <source>
        <dbReference type="Pfam" id="PF18962"/>
    </source>
</evidence>
<evidence type="ECO:0000313" key="5">
    <source>
        <dbReference type="Proteomes" id="UP000182124"/>
    </source>
</evidence>
<dbReference type="eggNOG" id="COG1572">
    <property type="taxonomic scope" value="Bacteria"/>
</dbReference>
<name>A0A1G4VRF9_9FLAO</name>
<dbReference type="InterPro" id="IPR026444">
    <property type="entry name" value="Secre_tail"/>
</dbReference>
<feature type="signal peptide" evidence="2">
    <location>
        <begin position="1"/>
        <end position="16"/>
    </location>
</feature>
<keyword evidence="1 2" id="KW-0732">Signal</keyword>
<dbReference type="STRING" id="329186.SAMN02927925_01626"/>
<evidence type="ECO:0000313" key="4">
    <source>
        <dbReference type="EMBL" id="SCX10710.1"/>
    </source>
</evidence>
<dbReference type="NCBIfam" id="TIGR02608">
    <property type="entry name" value="delta_60_rpt"/>
    <property type="match status" value="6"/>
</dbReference>
<dbReference type="NCBIfam" id="TIGR04183">
    <property type="entry name" value="Por_Secre_tail"/>
    <property type="match status" value="1"/>
</dbReference>
<dbReference type="Pfam" id="PF17164">
    <property type="entry name" value="DUF5122"/>
    <property type="match status" value="5"/>
</dbReference>
<feature type="chain" id="PRO_5010296009" evidence="2">
    <location>
        <begin position="17"/>
        <end position="525"/>
    </location>
</feature>
<protein>
    <submittedName>
        <fullName evidence="4">Delta-60 repeat domain-containing protein/Por secretion system C-terminal sorting domain-containing protein</fullName>
    </submittedName>
</protein>
<evidence type="ECO:0000256" key="2">
    <source>
        <dbReference type="SAM" id="SignalP"/>
    </source>
</evidence>
<proteinExistence type="predicted"/>
<dbReference type="Pfam" id="PF18962">
    <property type="entry name" value="Por_Secre_tail"/>
    <property type="match status" value="1"/>
</dbReference>
<dbReference type="Proteomes" id="UP000182124">
    <property type="component" value="Unassembled WGS sequence"/>
</dbReference>
<accession>A0A1G4VRF9</accession>
<reference evidence="4 5" key="1">
    <citation type="submission" date="2016-10" db="EMBL/GenBank/DDBJ databases">
        <authorList>
            <person name="de Groot N.N."/>
        </authorList>
    </citation>
    <scope>NUCLEOTIDE SEQUENCE [LARGE SCALE GENOMIC DNA]</scope>
    <source>
        <strain evidence="4 5">CGMCC 1.3801</strain>
    </source>
</reference>
<sequence length="525" mass="58107">MLFVTALSLFFTALFAQQEYLDDTFGSNGIIFQNYTDTLTGANFESEFKTIVFQPDGKFITGSNFHQHGPNQRYIINQYNSDGTLNPAFGTNGFIESNVDNSIGAVQLQSDGKIIASSVEGNYDSSFSYLIRYNADGSVDNSFGVNGTVMDTVNTIKSFSIRLNDKIVVAKMPDYVGFSPNFKIERYSADGQLDVGFGTNGTVEFSLVQSKISVQHLVIQDDGKMMICGLVRSDDVDDYSSNIILLRFDDDGSLDSTFGDAGIKVFDYSYNDYFYDLLIQPDGKLIFSSSSHAVESINRIMRLNVDGSLDRTFGNGGITTIDYPILRVFSIKQLPNGKLIVAGIYETSVNPSPSDNPTPTAVMIGCYDTNGYLDLDFGQNGYIITAIENHRVLDDKLAIQSDGKILVGATFSNAWFSTHPRAAVLRYNPDQNLSIPQFNNKSTFLLYPNPVGETVTIDFTLKQSEELSIDLYGNDGRKIVNLLKNQEFQSGFNSRKLEMPDNLSRGIYFLTISNGTNTVNIKIVK</sequence>
<organism evidence="4 5">
    <name type="scientific">Flavobacterium saliperosum</name>
    <dbReference type="NCBI Taxonomy" id="329186"/>
    <lineage>
        <taxon>Bacteria</taxon>
        <taxon>Pseudomonadati</taxon>
        <taxon>Bacteroidota</taxon>
        <taxon>Flavobacteriia</taxon>
        <taxon>Flavobacteriales</taxon>
        <taxon>Flavobacteriaceae</taxon>
        <taxon>Flavobacterium</taxon>
    </lineage>
</organism>
<feature type="domain" description="Secretion system C-terminal sorting" evidence="3">
    <location>
        <begin position="446"/>
        <end position="523"/>
    </location>
</feature>
<dbReference type="InterPro" id="IPR013431">
    <property type="entry name" value="Delta_60_rpt"/>
</dbReference>